<reference evidence="2 3" key="1">
    <citation type="submission" date="2021-06" db="EMBL/GenBank/DDBJ databases">
        <title>Caerostris extrusa draft genome.</title>
        <authorList>
            <person name="Kono N."/>
            <person name="Arakawa K."/>
        </authorList>
    </citation>
    <scope>NUCLEOTIDE SEQUENCE [LARGE SCALE GENOMIC DNA]</scope>
</reference>
<evidence type="ECO:0008006" key="4">
    <source>
        <dbReference type="Google" id="ProtNLM"/>
    </source>
</evidence>
<dbReference type="Proteomes" id="UP001054945">
    <property type="component" value="Unassembled WGS sequence"/>
</dbReference>
<gene>
    <name evidence="2" type="ORF">CEXT_550431</name>
</gene>
<evidence type="ECO:0000313" key="2">
    <source>
        <dbReference type="EMBL" id="GIY25079.1"/>
    </source>
</evidence>
<keyword evidence="3" id="KW-1185">Reference proteome</keyword>
<accession>A0AAV4RVC8</accession>
<protein>
    <recommendedName>
        <fullName evidence="4">Ribosomal protein S3</fullName>
    </recommendedName>
</protein>
<name>A0AAV4RVC8_CAEEX</name>
<sequence>MEHSAICGSPNLYNVSLPATGEWSFRKQLNLFFSSLTRSFLYSFLRKSVSFSAINNELEQQNIRSCEPGFYGSSPVPQRKRRIAWQIAVTVHNLAISRTHQGGIWYCSRSYLYKGDLKKELFSRTSARKANRIREGQLKDRELKKIIDCFEKKTNMWIVQAGPVEVRRPTSAYHASDLKQFYQTSSVSLIIPLRKHGRPPTETRQIMSPTISGGSALRRSRPKQKDVAMLPATH</sequence>
<feature type="compositionally biased region" description="Polar residues" evidence="1">
    <location>
        <begin position="202"/>
        <end position="213"/>
    </location>
</feature>
<evidence type="ECO:0000256" key="1">
    <source>
        <dbReference type="SAM" id="MobiDB-lite"/>
    </source>
</evidence>
<comment type="caution">
    <text evidence="2">The sequence shown here is derived from an EMBL/GenBank/DDBJ whole genome shotgun (WGS) entry which is preliminary data.</text>
</comment>
<feature type="region of interest" description="Disordered" evidence="1">
    <location>
        <begin position="196"/>
        <end position="234"/>
    </location>
</feature>
<proteinExistence type="predicted"/>
<organism evidence="2 3">
    <name type="scientific">Caerostris extrusa</name>
    <name type="common">Bark spider</name>
    <name type="synonym">Caerostris bankana</name>
    <dbReference type="NCBI Taxonomy" id="172846"/>
    <lineage>
        <taxon>Eukaryota</taxon>
        <taxon>Metazoa</taxon>
        <taxon>Ecdysozoa</taxon>
        <taxon>Arthropoda</taxon>
        <taxon>Chelicerata</taxon>
        <taxon>Arachnida</taxon>
        <taxon>Araneae</taxon>
        <taxon>Araneomorphae</taxon>
        <taxon>Entelegynae</taxon>
        <taxon>Araneoidea</taxon>
        <taxon>Araneidae</taxon>
        <taxon>Caerostris</taxon>
    </lineage>
</organism>
<dbReference type="AlphaFoldDB" id="A0AAV4RVC8"/>
<dbReference type="EMBL" id="BPLR01008487">
    <property type="protein sequence ID" value="GIY25079.1"/>
    <property type="molecule type" value="Genomic_DNA"/>
</dbReference>
<evidence type="ECO:0000313" key="3">
    <source>
        <dbReference type="Proteomes" id="UP001054945"/>
    </source>
</evidence>